<protein>
    <recommendedName>
        <fullName evidence="1">Bacterial alpha-L-rhamnosidase N-terminal domain-containing protein</fullName>
    </recommendedName>
</protein>
<evidence type="ECO:0000313" key="3">
    <source>
        <dbReference type="Proteomes" id="UP000050509"/>
    </source>
</evidence>
<organism evidence="2 3">
    <name type="scientific">Kouleothrix aurantiaca</name>
    <dbReference type="NCBI Taxonomy" id="186479"/>
    <lineage>
        <taxon>Bacteria</taxon>
        <taxon>Bacillati</taxon>
        <taxon>Chloroflexota</taxon>
        <taxon>Chloroflexia</taxon>
        <taxon>Chloroflexales</taxon>
        <taxon>Roseiflexineae</taxon>
        <taxon>Roseiflexaceae</taxon>
        <taxon>Kouleothrix</taxon>
    </lineage>
</organism>
<accession>A0A0P9GXM3</accession>
<dbReference type="InterPro" id="IPR013737">
    <property type="entry name" value="Bac_rhamnosid_N"/>
</dbReference>
<dbReference type="Gene3D" id="2.60.120.260">
    <property type="entry name" value="Galactose-binding domain-like"/>
    <property type="match status" value="1"/>
</dbReference>
<feature type="domain" description="Bacterial alpha-L-rhamnosidase N-terminal" evidence="1">
    <location>
        <begin position="36"/>
        <end position="132"/>
    </location>
</feature>
<dbReference type="Proteomes" id="UP000050509">
    <property type="component" value="Unassembled WGS sequence"/>
</dbReference>
<keyword evidence="3" id="KW-1185">Reference proteome</keyword>
<dbReference type="AlphaFoldDB" id="A0A0P9GXM3"/>
<comment type="caution">
    <text evidence="2">The sequence shown here is derived from an EMBL/GenBank/DDBJ whole genome shotgun (WGS) entry which is preliminary data.</text>
</comment>
<proteinExistence type="predicted"/>
<sequence length="142" mass="15722">MIDLAPARWSWLPAGRTLPNSFVLFRRVVHLDTLPRSATGWITADSRYCLTVNGQRVQWGPAPCDPRQMDVDPVDLAPFLRAGENVLGVEVLYYGQGEGTYAGGKPGLLARFDLAFDDGRSETIVSDARWLALLDRAHRPGQ</sequence>
<dbReference type="InterPro" id="IPR008979">
    <property type="entry name" value="Galactose-bd-like_sf"/>
</dbReference>
<dbReference type="SUPFAM" id="SSF49785">
    <property type="entry name" value="Galactose-binding domain-like"/>
    <property type="match status" value="1"/>
</dbReference>
<dbReference type="Pfam" id="PF08531">
    <property type="entry name" value="Bac_rhamnosid_N"/>
    <property type="match status" value="1"/>
</dbReference>
<reference evidence="2 3" key="1">
    <citation type="submission" date="2015-09" db="EMBL/GenBank/DDBJ databases">
        <title>Draft genome sequence of Kouleothrix aurantiaca JCM 19913.</title>
        <authorList>
            <person name="Hemp J."/>
        </authorList>
    </citation>
    <scope>NUCLEOTIDE SEQUENCE [LARGE SCALE GENOMIC DNA]</scope>
    <source>
        <strain evidence="2 3">COM-B</strain>
    </source>
</reference>
<dbReference type="EMBL" id="LJCR01003616">
    <property type="protein sequence ID" value="KPV46175.1"/>
    <property type="molecule type" value="Genomic_DNA"/>
</dbReference>
<name>A0A0P9GXM3_9CHLR</name>
<evidence type="ECO:0000313" key="2">
    <source>
        <dbReference type="EMBL" id="KPV46175.1"/>
    </source>
</evidence>
<feature type="non-terminal residue" evidence="2">
    <location>
        <position position="142"/>
    </location>
</feature>
<evidence type="ECO:0000259" key="1">
    <source>
        <dbReference type="Pfam" id="PF08531"/>
    </source>
</evidence>
<gene>
    <name evidence="2" type="ORF">SE17_43570</name>
</gene>